<keyword evidence="3" id="KW-0614">Plasmid</keyword>
<dbReference type="SUPFAM" id="SSF46785">
    <property type="entry name" value="Winged helix' DNA-binding domain"/>
    <property type="match status" value="1"/>
</dbReference>
<protein>
    <submittedName>
        <fullName evidence="3">PadR family transcriptional regulator</fullName>
    </submittedName>
</protein>
<dbReference type="PANTHER" id="PTHR43252:SF6">
    <property type="entry name" value="NEGATIVE TRANSCRIPTION REGULATOR PADR"/>
    <property type="match status" value="1"/>
</dbReference>
<dbReference type="Pfam" id="PF10400">
    <property type="entry name" value="Vir_act_alpha_C"/>
    <property type="match status" value="1"/>
</dbReference>
<evidence type="ECO:0000259" key="2">
    <source>
        <dbReference type="Pfam" id="PF10400"/>
    </source>
</evidence>
<proteinExistence type="predicted"/>
<gene>
    <name evidence="3" type="ORF">LL038_24885</name>
</gene>
<feature type="domain" description="Transcription regulator PadR N-terminal" evidence="1">
    <location>
        <begin position="11"/>
        <end position="84"/>
    </location>
</feature>
<dbReference type="Proteomes" id="UP001164733">
    <property type="component" value="Plasmid pCF009-a"/>
</dbReference>
<accession>A0AA47I9U6</accession>
<dbReference type="PANTHER" id="PTHR43252">
    <property type="entry name" value="TRANSCRIPTIONAL REGULATOR YQJI"/>
    <property type="match status" value="1"/>
</dbReference>
<dbReference type="InterPro" id="IPR036390">
    <property type="entry name" value="WH_DNA-bd_sf"/>
</dbReference>
<dbReference type="EMBL" id="CP086240">
    <property type="protein sequence ID" value="WAG63265.1"/>
    <property type="molecule type" value="Genomic_DNA"/>
</dbReference>
<dbReference type="InterPro" id="IPR036388">
    <property type="entry name" value="WH-like_DNA-bd_sf"/>
</dbReference>
<dbReference type="RefSeq" id="WP_268056100.1">
    <property type="nucleotide sequence ID" value="NZ_CP086142.1"/>
</dbReference>
<feature type="domain" description="Transcription regulator PadR C-terminal" evidence="2">
    <location>
        <begin position="97"/>
        <end position="173"/>
    </location>
</feature>
<geneLocation type="plasmid" evidence="3 4">
    <name>pCF009-a</name>
</geneLocation>
<organism evidence="3 4">
    <name type="scientific">Clostridium estertheticum</name>
    <dbReference type="NCBI Taxonomy" id="238834"/>
    <lineage>
        <taxon>Bacteria</taxon>
        <taxon>Bacillati</taxon>
        <taxon>Bacillota</taxon>
        <taxon>Clostridia</taxon>
        <taxon>Eubacteriales</taxon>
        <taxon>Clostridiaceae</taxon>
        <taxon>Clostridium</taxon>
    </lineage>
</organism>
<dbReference type="InterPro" id="IPR018309">
    <property type="entry name" value="Tscrpt_reg_PadR_C"/>
</dbReference>
<dbReference type="InterPro" id="IPR005149">
    <property type="entry name" value="Tscrpt_reg_PadR_N"/>
</dbReference>
<name>A0AA47I9U6_9CLOT</name>
<dbReference type="AlphaFoldDB" id="A0AA47I9U6"/>
<dbReference type="Gene3D" id="6.10.140.190">
    <property type="match status" value="1"/>
</dbReference>
<dbReference type="Gene3D" id="1.10.10.10">
    <property type="entry name" value="Winged helix-like DNA-binding domain superfamily/Winged helix DNA-binding domain"/>
    <property type="match status" value="1"/>
</dbReference>
<dbReference type="Pfam" id="PF03551">
    <property type="entry name" value="PadR"/>
    <property type="match status" value="1"/>
</dbReference>
<evidence type="ECO:0000313" key="3">
    <source>
        <dbReference type="EMBL" id="WAG63265.1"/>
    </source>
</evidence>
<evidence type="ECO:0000313" key="4">
    <source>
        <dbReference type="Proteomes" id="UP001164733"/>
    </source>
</evidence>
<reference evidence="3" key="1">
    <citation type="submission" date="2021-11" db="EMBL/GenBank/DDBJ databases">
        <title>Clostridia strains as spoilage organisms.</title>
        <authorList>
            <person name="Wambui J."/>
            <person name="Stevens M.J.A."/>
            <person name="Stephan R."/>
        </authorList>
    </citation>
    <scope>NUCLEOTIDE SEQUENCE</scope>
    <source>
        <strain evidence="3">CF009</strain>
        <plasmid evidence="3">pCF009-a</plasmid>
    </source>
</reference>
<sequence>MAKKNILKYIILGLLEKQELTGYDIKKIFEDEIGEFWRSNHSQIYPELRKLQEQKLISFRVEIVGNKLEKKYYTLMDDGKAKLNEWIFVPTPELLATKDEFILKLYFIDDKKDGKLEKMFEEQIMLHQEKLEHLKFRMQTIFASQKEKELNYGHYLILNHAINREEGYLLWLTDQYIYIEKNEEL</sequence>
<evidence type="ECO:0000259" key="1">
    <source>
        <dbReference type="Pfam" id="PF03551"/>
    </source>
</evidence>